<accession>A0AAV7URH7</accession>
<comment type="caution">
    <text evidence="2">The sequence shown here is derived from an EMBL/GenBank/DDBJ whole genome shotgun (WGS) entry which is preliminary data.</text>
</comment>
<name>A0AAV7URH7_PLEWA</name>
<evidence type="ECO:0000313" key="2">
    <source>
        <dbReference type="EMBL" id="KAJ1191196.1"/>
    </source>
</evidence>
<feature type="compositionally biased region" description="Polar residues" evidence="1">
    <location>
        <begin position="1"/>
        <end position="10"/>
    </location>
</feature>
<dbReference type="Proteomes" id="UP001066276">
    <property type="component" value="Chromosome 2_2"/>
</dbReference>
<proteinExistence type="predicted"/>
<evidence type="ECO:0000256" key="1">
    <source>
        <dbReference type="SAM" id="MobiDB-lite"/>
    </source>
</evidence>
<feature type="compositionally biased region" description="Low complexity" evidence="1">
    <location>
        <begin position="97"/>
        <end position="114"/>
    </location>
</feature>
<evidence type="ECO:0000313" key="3">
    <source>
        <dbReference type="Proteomes" id="UP001066276"/>
    </source>
</evidence>
<dbReference type="EMBL" id="JANPWB010000004">
    <property type="protein sequence ID" value="KAJ1191196.1"/>
    <property type="molecule type" value="Genomic_DNA"/>
</dbReference>
<reference evidence="2" key="1">
    <citation type="journal article" date="2022" name="bioRxiv">
        <title>Sequencing and chromosome-scale assembly of the giantPleurodeles waltlgenome.</title>
        <authorList>
            <person name="Brown T."/>
            <person name="Elewa A."/>
            <person name="Iarovenko S."/>
            <person name="Subramanian E."/>
            <person name="Araus A.J."/>
            <person name="Petzold A."/>
            <person name="Susuki M."/>
            <person name="Suzuki K.-i.T."/>
            <person name="Hayashi T."/>
            <person name="Toyoda A."/>
            <person name="Oliveira C."/>
            <person name="Osipova E."/>
            <person name="Leigh N.D."/>
            <person name="Simon A."/>
            <person name="Yun M.H."/>
        </authorList>
    </citation>
    <scope>NUCLEOTIDE SEQUENCE</scope>
    <source>
        <strain evidence="2">20211129_DDA</strain>
        <tissue evidence="2">Liver</tissue>
    </source>
</reference>
<feature type="region of interest" description="Disordered" evidence="1">
    <location>
        <begin position="1"/>
        <end position="175"/>
    </location>
</feature>
<keyword evidence="3" id="KW-1185">Reference proteome</keyword>
<protein>
    <submittedName>
        <fullName evidence="2">Uncharacterized protein</fullName>
    </submittedName>
</protein>
<dbReference type="AlphaFoldDB" id="A0AAV7URH7"/>
<organism evidence="2 3">
    <name type="scientific">Pleurodeles waltl</name>
    <name type="common">Iberian ribbed newt</name>
    <dbReference type="NCBI Taxonomy" id="8319"/>
    <lineage>
        <taxon>Eukaryota</taxon>
        <taxon>Metazoa</taxon>
        <taxon>Chordata</taxon>
        <taxon>Craniata</taxon>
        <taxon>Vertebrata</taxon>
        <taxon>Euteleostomi</taxon>
        <taxon>Amphibia</taxon>
        <taxon>Batrachia</taxon>
        <taxon>Caudata</taxon>
        <taxon>Salamandroidea</taxon>
        <taxon>Salamandridae</taxon>
        <taxon>Pleurodelinae</taxon>
        <taxon>Pleurodeles</taxon>
    </lineage>
</organism>
<sequence>MVDALSSCSTLAHRKYPGKGGGGWSGESDDPALLVEQPGHPDGAVARGRGQRQTTEQADWGVGRAGPLPAPDRHCLAGLGAQCGPTDPPKRGDTEPGALSAGAGAWAARWSVAATTGGDPGNPISPPSMEERRGTPREIRLGPQNGKTRTRLRLPSTGNDGDPRAGPPSPTHQTLTHPILRGEETCASASFQMGRVPDRTKIMTQTLACLTRIPEEAHQKISPAWPLRHLMILFKQTPWNCPELLLIL</sequence>
<gene>
    <name evidence="2" type="ORF">NDU88_000512</name>
</gene>
<feature type="compositionally biased region" description="Basic and acidic residues" evidence="1">
    <location>
        <begin position="129"/>
        <end position="140"/>
    </location>
</feature>